<dbReference type="PRINTS" id="PR00606">
    <property type="entry name" value="CYTCHROMECID"/>
</dbReference>
<evidence type="ECO:0000256" key="1">
    <source>
        <dbReference type="ARBA" id="ARBA00022448"/>
    </source>
</evidence>
<dbReference type="PaxDb" id="123214-PERMA_1263"/>
<evidence type="ECO:0000313" key="9">
    <source>
        <dbReference type="EMBL" id="ACO03952.1"/>
    </source>
</evidence>
<dbReference type="InterPro" id="IPR009056">
    <property type="entry name" value="Cyt_c-like_dom"/>
</dbReference>
<dbReference type="OrthoDB" id="9811281at2"/>
<dbReference type="GO" id="GO:0009055">
    <property type="term" value="F:electron transfer activity"/>
    <property type="evidence" value="ECO:0007669"/>
    <property type="project" value="InterPro"/>
</dbReference>
<name>C0QQU0_PERMH</name>
<keyword evidence="2 6" id="KW-0349">Heme</keyword>
<feature type="binding site" description="covalent" evidence="6">
    <location>
        <position position="89"/>
    </location>
    <ligand>
        <name>heme c</name>
        <dbReference type="ChEBI" id="CHEBI:61717"/>
    </ligand>
</feature>
<evidence type="ECO:0000256" key="3">
    <source>
        <dbReference type="ARBA" id="ARBA00022723"/>
    </source>
</evidence>
<gene>
    <name evidence="9" type="ordered locus">PERMA_1263</name>
</gene>
<evidence type="ECO:0000256" key="6">
    <source>
        <dbReference type="PIRSR" id="PIRSR602324-1"/>
    </source>
</evidence>
<evidence type="ECO:0000313" key="10">
    <source>
        <dbReference type="Proteomes" id="UP000001366"/>
    </source>
</evidence>
<dbReference type="GO" id="GO:0005506">
    <property type="term" value="F:iron ion binding"/>
    <property type="evidence" value="ECO:0007669"/>
    <property type="project" value="InterPro"/>
</dbReference>
<keyword evidence="3 6" id="KW-0479">Metal-binding</keyword>
<dbReference type="PROSITE" id="PS51007">
    <property type="entry name" value="CYTC"/>
    <property type="match status" value="1"/>
</dbReference>
<dbReference type="STRING" id="123214.PERMA_1263"/>
<dbReference type="InterPro" id="IPR002324">
    <property type="entry name" value="Cyt_c_ID"/>
</dbReference>
<feature type="chain" id="PRO_5002902297" evidence="7">
    <location>
        <begin position="21"/>
        <end position="112"/>
    </location>
</feature>
<dbReference type="EMBL" id="CP001230">
    <property type="protein sequence ID" value="ACO03952.1"/>
    <property type="molecule type" value="Genomic_DNA"/>
</dbReference>
<evidence type="ECO:0000256" key="2">
    <source>
        <dbReference type="ARBA" id="ARBA00022617"/>
    </source>
</evidence>
<feature type="binding site" description="covalent" evidence="6">
    <location>
        <position position="35"/>
    </location>
    <ligand>
        <name>heme c</name>
        <dbReference type="ChEBI" id="CHEBI:61717"/>
    </ligand>
</feature>
<dbReference type="HOGENOM" id="CLU_133112_4_0_0"/>
<dbReference type="AlphaFoldDB" id="C0QQU0"/>
<comment type="PTM">
    <text evidence="6">Binds 1 heme c group covalently per subunit.</text>
</comment>
<dbReference type="GO" id="GO:0020037">
    <property type="term" value="F:heme binding"/>
    <property type="evidence" value="ECO:0007669"/>
    <property type="project" value="InterPro"/>
</dbReference>
<keyword evidence="10" id="KW-1185">Reference proteome</keyword>
<evidence type="ECO:0000256" key="5">
    <source>
        <dbReference type="ARBA" id="ARBA00023004"/>
    </source>
</evidence>
<dbReference type="Pfam" id="PF00034">
    <property type="entry name" value="Cytochrom_C"/>
    <property type="match status" value="1"/>
</dbReference>
<dbReference type="Proteomes" id="UP000001366">
    <property type="component" value="Chromosome"/>
</dbReference>
<dbReference type="Gene3D" id="1.10.760.10">
    <property type="entry name" value="Cytochrome c-like domain"/>
    <property type="match status" value="1"/>
</dbReference>
<feature type="domain" description="Cytochrome c" evidence="8">
    <location>
        <begin position="23"/>
        <end position="112"/>
    </location>
</feature>
<feature type="signal peptide" evidence="7">
    <location>
        <begin position="1"/>
        <end position="20"/>
    </location>
</feature>
<evidence type="ECO:0000259" key="8">
    <source>
        <dbReference type="PROSITE" id="PS51007"/>
    </source>
</evidence>
<proteinExistence type="predicted"/>
<keyword evidence="4" id="KW-0249">Electron transport</keyword>
<dbReference type="RefSeq" id="WP_012676191.1">
    <property type="nucleotide sequence ID" value="NC_012440.1"/>
</dbReference>
<evidence type="ECO:0000256" key="4">
    <source>
        <dbReference type="ARBA" id="ARBA00022982"/>
    </source>
</evidence>
<dbReference type="eggNOG" id="COG4654">
    <property type="taxonomic scope" value="Bacteria"/>
</dbReference>
<accession>C0QQU0</accession>
<sequence>MKRVAIFTFIMSGFLISASAEIDVLKTGKQLARPCTWCHDTKRELIAPSFKEIADRYRDIPDARKILFNSIKEGSKGRWKKWFEKGMYMPPQKPYYSDKQIDMIVEWILSLK</sequence>
<dbReference type="SUPFAM" id="SSF46626">
    <property type="entry name" value="Cytochrome c"/>
    <property type="match status" value="1"/>
</dbReference>
<feature type="binding site" description="covalent" evidence="6">
    <location>
        <position position="39"/>
    </location>
    <ligand>
        <name>heme c</name>
        <dbReference type="ChEBI" id="CHEBI:61717"/>
    </ligand>
</feature>
<dbReference type="KEGG" id="pmx:PERMA_1263"/>
<keyword evidence="5 6" id="KW-0408">Iron</keyword>
<evidence type="ECO:0000256" key="7">
    <source>
        <dbReference type="SAM" id="SignalP"/>
    </source>
</evidence>
<protein>
    <submittedName>
        <fullName evidence="9">Cytochrome c family protein</fullName>
    </submittedName>
</protein>
<reference evidence="9 10" key="1">
    <citation type="journal article" date="2009" name="J. Bacteriol.">
        <title>Complete and draft genome sequences of six members of the Aquificales.</title>
        <authorList>
            <person name="Reysenbach A.L."/>
            <person name="Hamamura N."/>
            <person name="Podar M."/>
            <person name="Griffiths E."/>
            <person name="Ferreira S."/>
            <person name="Hochstein R."/>
            <person name="Heidelberg J."/>
            <person name="Johnson J."/>
            <person name="Mead D."/>
            <person name="Pohorille A."/>
            <person name="Sarmiento M."/>
            <person name="Schweighofer K."/>
            <person name="Seshadri R."/>
            <person name="Voytek M.A."/>
        </authorList>
    </citation>
    <scope>NUCLEOTIDE SEQUENCE [LARGE SCALE GENOMIC DNA]</scope>
    <source>
        <strain evidence="10">DSM 14350 / EX-H1</strain>
    </source>
</reference>
<keyword evidence="1" id="KW-0813">Transport</keyword>
<keyword evidence="7" id="KW-0732">Signal</keyword>
<dbReference type="InterPro" id="IPR036909">
    <property type="entry name" value="Cyt_c-like_dom_sf"/>
</dbReference>
<organism evidence="9 10">
    <name type="scientific">Persephonella marina (strain DSM 14350 / EX-H1)</name>
    <dbReference type="NCBI Taxonomy" id="123214"/>
    <lineage>
        <taxon>Bacteria</taxon>
        <taxon>Pseudomonadati</taxon>
        <taxon>Aquificota</taxon>
        <taxon>Aquificia</taxon>
        <taxon>Aquificales</taxon>
        <taxon>Hydrogenothermaceae</taxon>
        <taxon>Persephonella</taxon>
    </lineage>
</organism>